<dbReference type="Proteomes" id="UP000276215">
    <property type="component" value="Unassembled WGS sequence"/>
</dbReference>
<dbReference type="InterPro" id="IPR037653">
    <property type="entry name" value="Cbp6"/>
</dbReference>
<feature type="non-terminal residue" evidence="1">
    <location>
        <position position="1"/>
    </location>
</feature>
<evidence type="ECO:0000313" key="1">
    <source>
        <dbReference type="EMBL" id="RPB05655.1"/>
    </source>
</evidence>
<dbReference type="GO" id="GO:0034551">
    <property type="term" value="P:mitochondrial respiratory chain complex III assembly"/>
    <property type="evidence" value="ECO:0007669"/>
    <property type="project" value="TreeGrafter"/>
</dbReference>
<gene>
    <name evidence="1" type="ORF">L873DRAFT_1661911</name>
</gene>
<dbReference type="EMBL" id="ML120352">
    <property type="protein sequence ID" value="RPB05655.1"/>
    <property type="molecule type" value="Genomic_DNA"/>
</dbReference>
<dbReference type="PANTHER" id="PTHR28250">
    <property type="entry name" value="CYTOCHROME B PRE-MRNA-PROCESSING PROTEIN 6"/>
    <property type="match status" value="1"/>
</dbReference>
<dbReference type="Pfam" id="PF20180">
    <property type="entry name" value="UQCC2_CBP6"/>
    <property type="match status" value="1"/>
</dbReference>
<sequence length="106" mass="12922">YMTILSHWPTDPLRPNLSFPDFVRRHVEQQFTQPKIDEAYEKRQLNALSSLLEDRYKKMYPATDHVLMPKSQPDYYRKLLEELEAAPKRSWLERQLNSWKGWIRMK</sequence>
<dbReference type="AlphaFoldDB" id="A0A3N4KII7"/>
<protein>
    <submittedName>
        <fullName evidence="1">Uncharacterized protein</fullName>
    </submittedName>
</protein>
<name>A0A3N4KII7_9PEZI</name>
<dbReference type="GO" id="GO:0043022">
    <property type="term" value="F:ribosome binding"/>
    <property type="evidence" value="ECO:0007669"/>
    <property type="project" value="InterPro"/>
</dbReference>
<dbReference type="GO" id="GO:0061671">
    <property type="term" value="C:Cbp3p-Cbp6 complex"/>
    <property type="evidence" value="ECO:0007669"/>
    <property type="project" value="InterPro"/>
</dbReference>
<keyword evidence="2" id="KW-1185">Reference proteome</keyword>
<organism evidence="1 2">
    <name type="scientific">Choiromyces venosus 120613-1</name>
    <dbReference type="NCBI Taxonomy" id="1336337"/>
    <lineage>
        <taxon>Eukaryota</taxon>
        <taxon>Fungi</taxon>
        <taxon>Dikarya</taxon>
        <taxon>Ascomycota</taxon>
        <taxon>Pezizomycotina</taxon>
        <taxon>Pezizomycetes</taxon>
        <taxon>Pezizales</taxon>
        <taxon>Tuberaceae</taxon>
        <taxon>Choiromyces</taxon>
    </lineage>
</organism>
<proteinExistence type="predicted"/>
<dbReference type="OrthoDB" id="2107880at2759"/>
<reference evidence="1 2" key="1">
    <citation type="journal article" date="2018" name="Nat. Ecol. Evol.">
        <title>Pezizomycetes genomes reveal the molecular basis of ectomycorrhizal truffle lifestyle.</title>
        <authorList>
            <person name="Murat C."/>
            <person name="Payen T."/>
            <person name="Noel B."/>
            <person name="Kuo A."/>
            <person name="Morin E."/>
            <person name="Chen J."/>
            <person name="Kohler A."/>
            <person name="Krizsan K."/>
            <person name="Balestrini R."/>
            <person name="Da Silva C."/>
            <person name="Montanini B."/>
            <person name="Hainaut M."/>
            <person name="Levati E."/>
            <person name="Barry K.W."/>
            <person name="Belfiori B."/>
            <person name="Cichocki N."/>
            <person name="Clum A."/>
            <person name="Dockter R.B."/>
            <person name="Fauchery L."/>
            <person name="Guy J."/>
            <person name="Iotti M."/>
            <person name="Le Tacon F."/>
            <person name="Lindquist E.A."/>
            <person name="Lipzen A."/>
            <person name="Malagnac F."/>
            <person name="Mello A."/>
            <person name="Molinier V."/>
            <person name="Miyauchi S."/>
            <person name="Poulain J."/>
            <person name="Riccioni C."/>
            <person name="Rubini A."/>
            <person name="Sitrit Y."/>
            <person name="Splivallo R."/>
            <person name="Traeger S."/>
            <person name="Wang M."/>
            <person name="Zifcakova L."/>
            <person name="Wipf D."/>
            <person name="Zambonelli A."/>
            <person name="Paolocci F."/>
            <person name="Nowrousian M."/>
            <person name="Ottonello S."/>
            <person name="Baldrian P."/>
            <person name="Spatafora J.W."/>
            <person name="Henrissat B."/>
            <person name="Nagy L.G."/>
            <person name="Aury J.M."/>
            <person name="Wincker P."/>
            <person name="Grigoriev I.V."/>
            <person name="Bonfante P."/>
            <person name="Martin F.M."/>
        </authorList>
    </citation>
    <scope>NUCLEOTIDE SEQUENCE [LARGE SCALE GENOMIC DNA]</scope>
    <source>
        <strain evidence="1 2">120613-1</strain>
    </source>
</reference>
<evidence type="ECO:0000313" key="2">
    <source>
        <dbReference type="Proteomes" id="UP000276215"/>
    </source>
</evidence>
<dbReference type="PANTHER" id="PTHR28250:SF1">
    <property type="entry name" value="CYTOCHROME B PRE-MRNA-PROCESSING PROTEIN 6"/>
    <property type="match status" value="1"/>
</dbReference>
<accession>A0A3N4KII7</accession>